<proteinExistence type="inferred from homology"/>
<dbReference type="RefSeq" id="WP_196419873.1">
    <property type="nucleotide sequence ID" value="NZ_JADQTO010000034.1"/>
</dbReference>
<comment type="caution">
    <text evidence="11">The sequence shown here is derived from an EMBL/GenBank/DDBJ whole genome shotgun (WGS) entry which is preliminary data.</text>
</comment>
<evidence type="ECO:0000313" key="12">
    <source>
        <dbReference type="Proteomes" id="UP000598146"/>
    </source>
</evidence>
<evidence type="ECO:0000256" key="10">
    <source>
        <dbReference type="SAM" id="Phobius"/>
    </source>
</evidence>
<evidence type="ECO:0000256" key="3">
    <source>
        <dbReference type="ARBA" id="ARBA00022475"/>
    </source>
</evidence>
<name>A0A931CKU3_9ACTN</name>
<keyword evidence="4 10" id="KW-0812">Transmembrane</keyword>
<sequence length="450" mass="46467">MTSRRDQLQSYQFMNQRVISAFVMRETDPAQSPLRRGIGALFGGLMVAILVAAGFGIYGILTRTGTDRWRADGTVVVERETGASFIYLRDRLTPTLNFASAKLAAGRPNPPVYRVSAKELTDVPRGVTIGIAGAPASLPAPARQVRLPWTMCTVPGAEPPSVLLISSAGPAATDLGERGLLVTADDDIHLVVQGRKHQIRNARTTVPALFGAAQPIPVGTAWLNALPSGADIAPIPVGDRGDRSAAAPDFDNGDVLVTNTGSGQQFWLILDDGRAPITPLQQAVLEAAFPGEPDEISVNELTRIPESDALKDDPATQGPAAVPQLAPLAQGETACAITREAAKAPALTVGGSPAGFAAAIPTAGAERDGQPLADAVQVPAGRFALVRAPGGFLLITDTGTCHAVPSADILAMLGYSAANAIEVPPALVGTIPAGVTLDPAAAVKPVTNIN</sequence>
<gene>
    <name evidence="11" type="primary">eccB</name>
    <name evidence="11" type="ORF">I4J89_42375</name>
</gene>
<accession>A0A931CKU3</accession>
<evidence type="ECO:0000313" key="11">
    <source>
        <dbReference type="EMBL" id="MBG0568098.1"/>
    </source>
</evidence>
<keyword evidence="9 10" id="KW-0472">Membrane</keyword>
<dbReference type="GO" id="GO:0005524">
    <property type="term" value="F:ATP binding"/>
    <property type="evidence" value="ECO:0007669"/>
    <property type="project" value="UniProtKB-KW"/>
</dbReference>
<reference evidence="11" key="1">
    <citation type="submission" date="2020-11" db="EMBL/GenBank/DDBJ databases">
        <title>Isolation and identification of active actinomycetes.</title>
        <authorList>
            <person name="Sun X."/>
        </authorList>
    </citation>
    <scope>NUCLEOTIDE SEQUENCE</scope>
    <source>
        <strain evidence="11">NEAU-A11</strain>
    </source>
</reference>
<dbReference type="InterPro" id="IPR042485">
    <property type="entry name" value="T7SS_EccB_R3"/>
</dbReference>
<dbReference type="GO" id="GO:0005576">
    <property type="term" value="C:extracellular region"/>
    <property type="evidence" value="ECO:0007669"/>
    <property type="project" value="TreeGrafter"/>
</dbReference>
<keyword evidence="5" id="KW-0547">Nucleotide-binding</keyword>
<keyword evidence="12" id="KW-1185">Reference proteome</keyword>
<dbReference type="NCBIfam" id="TIGR03919">
    <property type="entry name" value="T7SS_EccB"/>
    <property type="match status" value="1"/>
</dbReference>
<dbReference type="Proteomes" id="UP000598146">
    <property type="component" value="Unassembled WGS sequence"/>
</dbReference>
<dbReference type="GO" id="GO:0005886">
    <property type="term" value="C:plasma membrane"/>
    <property type="evidence" value="ECO:0007669"/>
    <property type="project" value="UniProtKB-SubCell"/>
</dbReference>
<dbReference type="AlphaFoldDB" id="A0A931CKU3"/>
<evidence type="ECO:0000256" key="2">
    <source>
        <dbReference type="ARBA" id="ARBA00008149"/>
    </source>
</evidence>
<evidence type="ECO:0000256" key="7">
    <source>
        <dbReference type="ARBA" id="ARBA00022840"/>
    </source>
</evidence>
<evidence type="ECO:0000256" key="5">
    <source>
        <dbReference type="ARBA" id="ARBA00022741"/>
    </source>
</evidence>
<keyword evidence="3" id="KW-1003">Cell membrane</keyword>
<feature type="transmembrane region" description="Helical" evidence="10">
    <location>
        <begin position="38"/>
        <end position="61"/>
    </location>
</feature>
<keyword evidence="7" id="KW-0067">ATP-binding</keyword>
<dbReference type="InterPro" id="IPR044857">
    <property type="entry name" value="T7SS_EccB_R1"/>
</dbReference>
<dbReference type="Gene3D" id="2.40.50.910">
    <property type="entry name" value="Type VII secretion system EccB, repeat 3 domain"/>
    <property type="match status" value="1"/>
</dbReference>
<evidence type="ECO:0000256" key="9">
    <source>
        <dbReference type="ARBA" id="ARBA00023136"/>
    </source>
</evidence>
<keyword evidence="6" id="KW-0378">Hydrolase</keyword>
<evidence type="ECO:0000256" key="6">
    <source>
        <dbReference type="ARBA" id="ARBA00022801"/>
    </source>
</evidence>
<dbReference type="PANTHER" id="PTHR40765:SF2">
    <property type="entry name" value="ESX-2 SECRETION SYSTEM ATPASE ECCB2"/>
    <property type="match status" value="1"/>
</dbReference>
<dbReference type="GO" id="GO:0016787">
    <property type="term" value="F:hydrolase activity"/>
    <property type="evidence" value="ECO:0007669"/>
    <property type="project" value="UniProtKB-KW"/>
</dbReference>
<dbReference type="InterPro" id="IPR007795">
    <property type="entry name" value="T7SS_EccB"/>
</dbReference>
<dbReference type="Gene3D" id="3.30.2390.20">
    <property type="entry name" value="Type VII secretion system EccB, repeat 1 domain"/>
    <property type="match status" value="1"/>
</dbReference>
<dbReference type="PANTHER" id="PTHR40765">
    <property type="entry name" value="ESX-2 SECRETION SYSTEM ATPASE ECCB2"/>
    <property type="match status" value="1"/>
</dbReference>
<keyword evidence="8 10" id="KW-1133">Transmembrane helix</keyword>
<protein>
    <submittedName>
        <fullName evidence="11">Type VII secretion protein EccB</fullName>
    </submittedName>
</protein>
<dbReference type="Pfam" id="PF05108">
    <property type="entry name" value="T7SS_ESX1_EccB"/>
    <property type="match status" value="1"/>
</dbReference>
<evidence type="ECO:0000256" key="1">
    <source>
        <dbReference type="ARBA" id="ARBA00004162"/>
    </source>
</evidence>
<dbReference type="EMBL" id="JADQTO010000034">
    <property type="protein sequence ID" value="MBG0568098.1"/>
    <property type="molecule type" value="Genomic_DNA"/>
</dbReference>
<evidence type="ECO:0000256" key="8">
    <source>
        <dbReference type="ARBA" id="ARBA00022989"/>
    </source>
</evidence>
<comment type="similarity">
    <text evidence="2">Belongs to the EccB family.</text>
</comment>
<evidence type="ECO:0000256" key="4">
    <source>
        <dbReference type="ARBA" id="ARBA00022692"/>
    </source>
</evidence>
<comment type="subcellular location">
    <subcellularLocation>
        <location evidence="1">Cell membrane</location>
        <topology evidence="1">Single-pass membrane protein</topology>
    </subcellularLocation>
</comment>
<organism evidence="11 12">
    <name type="scientific">Actinoplanes aureus</name>
    <dbReference type="NCBI Taxonomy" id="2792083"/>
    <lineage>
        <taxon>Bacteria</taxon>
        <taxon>Bacillati</taxon>
        <taxon>Actinomycetota</taxon>
        <taxon>Actinomycetes</taxon>
        <taxon>Micromonosporales</taxon>
        <taxon>Micromonosporaceae</taxon>
        <taxon>Actinoplanes</taxon>
    </lineage>
</organism>